<dbReference type="PANTHER" id="PTHR12603:SF36">
    <property type="entry name" value="RNA BINDING (RRM_RBD_RNP MOTIFS) FAMILY PROTEIN"/>
    <property type="match status" value="1"/>
</dbReference>
<feature type="region of interest" description="Disordered" evidence="4">
    <location>
        <begin position="997"/>
        <end position="1187"/>
    </location>
</feature>
<feature type="compositionally biased region" description="Low complexity" evidence="4">
    <location>
        <begin position="1054"/>
        <end position="1066"/>
    </location>
</feature>
<feature type="compositionally biased region" description="Basic and acidic residues" evidence="4">
    <location>
        <begin position="1149"/>
        <end position="1158"/>
    </location>
</feature>
<feature type="region of interest" description="Disordered" evidence="4">
    <location>
        <begin position="1455"/>
        <end position="1474"/>
    </location>
</feature>
<evidence type="ECO:0000256" key="4">
    <source>
        <dbReference type="SAM" id="MobiDB-lite"/>
    </source>
</evidence>
<dbReference type="SUPFAM" id="SSF57850">
    <property type="entry name" value="RING/U-box"/>
    <property type="match status" value="1"/>
</dbReference>
<protein>
    <recommendedName>
        <fullName evidence="9">RING-type domain-containing protein</fullName>
    </recommendedName>
</protein>
<dbReference type="InterPro" id="IPR039780">
    <property type="entry name" value="Mot2"/>
</dbReference>
<evidence type="ECO:0000259" key="6">
    <source>
        <dbReference type="PROSITE" id="PS50102"/>
    </source>
</evidence>
<dbReference type="InterPro" id="IPR003954">
    <property type="entry name" value="RRM_euk-type"/>
</dbReference>
<evidence type="ECO:0000259" key="5">
    <source>
        <dbReference type="PROSITE" id="PS50089"/>
    </source>
</evidence>
<feature type="region of interest" description="Disordered" evidence="4">
    <location>
        <begin position="638"/>
        <end position="657"/>
    </location>
</feature>
<organism evidence="7 8">
    <name type="scientific">Cuscuta campestris</name>
    <dbReference type="NCBI Taxonomy" id="132261"/>
    <lineage>
        <taxon>Eukaryota</taxon>
        <taxon>Viridiplantae</taxon>
        <taxon>Streptophyta</taxon>
        <taxon>Embryophyta</taxon>
        <taxon>Tracheophyta</taxon>
        <taxon>Spermatophyta</taxon>
        <taxon>Magnoliopsida</taxon>
        <taxon>eudicotyledons</taxon>
        <taxon>Gunneridae</taxon>
        <taxon>Pentapetalae</taxon>
        <taxon>asterids</taxon>
        <taxon>lamiids</taxon>
        <taxon>Solanales</taxon>
        <taxon>Convolvulaceae</taxon>
        <taxon>Cuscuteae</taxon>
        <taxon>Cuscuta</taxon>
        <taxon>Cuscuta subgen. Grammica</taxon>
        <taxon>Cuscuta sect. Cleistogrammica</taxon>
    </lineage>
</organism>
<dbReference type="CDD" id="cd12438">
    <property type="entry name" value="RRM_CNOT4"/>
    <property type="match status" value="1"/>
</dbReference>
<feature type="domain" description="RING-type" evidence="5">
    <location>
        <begin position="729"/>
        <end position="777"/>
    </location>
</feature>
<dbReference type="InterPro" id="IPR034261">
    <property type="entry name" value="CNOT4_RRM"/>
</dbReference>
<evidence type="ECO:0008006" key="9">
    <source>
        <dbReference type="Google" id="ProtNLM"/>
    </source>
</evidence>
<dbReference type="Gene3D" id="3.30.70.330">
    <property type="match status" value="1"/>
</dbReference>
<sequence>MKPSGLRMPSPSLGFFRQSDASEAHRLSQRNSESSVGKLQEIGDMRSLSAFAVQRVTGNTPTMYTRDNVCTDMECSVATSSQQAIKSCSGYDAALNKLKTACDSKNPKLVSNKNGDHNVCSVNGKVNATESWINGPELVDTGDCGHVSEEDQKIIGSKGCRSSSTSDLEIYQSVFQKNCTTHPMDTFRGETLVNSSDVVNMPSNSVISFEGSFSDFGSGNILMCGGEKTISTSRKSDMQEVYCSPEEQSDNNLCSFDFLSHESQDSEDPNLVGLLNTKAEPDYMAFTVEDLHILSSEENITLEGNDKSDSEDSVLHTSKDVLSAQSRNSTPHVVLMEDFPAKQREKCSDCFNKESQTVKLNDSNFFEDYKKCDLNVSENVDPCNAISVDKFEQSDVPTLNFALTRQDTRTVSEESERTRYMGSAQEPSDGGGIEAVRSSYFNVEPDMGGIDAKTDSSVEPLGFLGNPSMPVDAELLSNKVLLCDTEFNGKSASVNIDSSTQTSKMCISTASTTRMGLVESDLESSMSNHGVCMGLVESDLESSMSNHGVCMQDQNVMGNESEARTYMTINSHATDFCVELGDAKCVTSNKNDVVSKKRTEDGKKESYLSLIPPRNAVPFSDEWFAAIEAAGEDILTMKGGAVQNSPPDKSLPEPSPWSPCLDDNKNLILAILENQNLGKLAECAQYQAILQKNLMYLAAIADAQQPPQGSVSSQQQQPETMSDQGEKTCPLCAEEMDLTDQQLKPCKCGYEICVWCWHHIMDMAEKDESEGRCPACRTPYNKEKIVGTAPNREKIVAEMSFEKKMKSHKGKSKTLESRKQLCSVRVIQRNLVYIVGLPLNLADEDILQHKEYFGQYGKVLKVSISRTAAGSIQQFPNNTCSVYITYSKEDEAVRCIQSVHGFFLDGRPLKACYGTTKYCHAWLRNAPCTNPDCLYLHEIGSEEDSFSKDEIVSAYTRNRVQQITGVSNTAQRRSGTILPPPADNYCNNFASTAKPISKTTTNNSATPIIVSPPNTSSGRSAALPAGASWGTRALNNQPPPASSPYSNGPKPEMSNSSSSFSAAVASTGQSSLHAADRDKQLAHVDQSSNNKKRSKVGTPKPPMLQHVEVDDQVCVTKTTLPSPVPPLHSHNAAREKDRHTPRCSVDCESVSHRPDTEKNAPQAPGHNRPDTSKNIAEAPVQNRPDSAKNIAEAPGQEIDKLQANISSLSIDRHKSSPLLSYAHSRDPLASEGKATIHADESCTENDKSDSRVDLKMQVVVTHEGGDGIPDSGHIQNPSLPLHSSTCSPFLSNSIGSVDTDMHIVDRKCDSLLQPSSSDKLRNRYSEDVVNNSADFGNPNKGSSSLSPADQRKFANTSEGVTTTADMGESSIISNILSLDFDPWDAPLTSPQNLAKLLGDSDKQQPSLILSNSLKLHTSNESRFSFAREERSIKQASELEPSLGHMQQSFHHPLNQDLSSTRSFQDNPGLQSGFSLIHNEDNGSVSSYPTFLSNNMSASRPQMSAPPGFSAPNRAPPPGFSSHERVEHNFSSVSGNQLLDSAVLQNQYQNPPGNMVVDNDGIELMDPAILAVVTEKVPIPSGLNSSIGLLLGQNFHTQQMNTFENELRLQLLMQRSLPPTHQNQRIGEGPGNFLPFHEAYGIPQRGAGGEQVMSGNISPFSQFSNPQSRAPVISNVHWDVWNGVNNGNDLGMAELFRTERMGLNNVCPGGYEDAKFCAPGSGNFYNRPFGI</sequence>
<dbReference type="InterPro" id="IPR000504">
    <property type="entry name" value="RRM_dom"/>
</dbReference>
<feature type="region of interest" description="Disordered" evidence="4">
    <location>
        <begin position="1328"/>
        <end position="1352"/>
    </location>
</feature>
<keyword evidence="3" id="KW-0694">RNA-binding</keyword>
<dbReference type="Pfam" id="PF05030">
    <property type="entry name" value="SSXT"/>
    <property type="match status" value="1"/>
</dbReference>
<dbReference type="EMBL" id="OOIL02001568">
    <property type="protein sequence ID" value="VFQ76727.1"/>
    <property type="molecule type" value="Genomic_DNA"/>
</dbReference>
<dbReference type="InterPro" id="IPR001841">
    <property type="entry name" value="Znf_RING"/>
</dbReference>
<evidence type="ECO:0000313" key="8">
    <source>
        <dbReference type="Proteomes" id="UP000595140"/>
    </source>
</evidence>
<dbReference type="PANTHER" id="PTHR12603">
    <property type="entry name" value="CCR4-NOT TRANSCRIPTION COMPLEX RELATED"/>
    <property type="match status" value="1"/>
</dbReference>
<dbReference type="SMART" id="SM00361">
    <property type="entry name" value="RRM_1"/>
    <property type="match status" value="1"/>
</dbReference>
<dbReference type="SUPFAM" id="SSF54928">
    <property type="entry name" value="RNA-binding domain, RBD"/>
    <property type="match status" value="1"/>
</dbReference>
<dbReference type="OrthoDB" id="1923159at2759"/>
<evidence type="ECO:0000256" key="2">
    <source>
        <dbReference type="PROSITE-ProRule" id="PRU00175"/>
    </source>
</evidence>
<dbReference type="InterPro" id="IPR013083">
    <property type="entry name" value="Znf_RING/FYVE/PHD"/>
</dbReference>
<dbReference type="SMART" id="SM00360">
    <property type="entry name" value="RRM"/>
    <property type="match status" value="1"/>
</dbReference>
<dbReference type="GO" id="GO:0016567">
    <property type="term" value="P:protein ubiquitination"/>
    <property type="evidence" value="ECO:0007669"/>
    <property type="project" value="TreeGrafter"/>
</dbReference>
<keyword evidence="8" id="KW-1185">Reference proteome</keyword>
<dbReference type="Gene3D" id="3.30.40.10">
    <property type="entry name" value="Zinc/RING finger domain, C3HC4 (zinc finger)"/>
    <property type="match status" value="1"/>
</dbReference>
<keyword evidence="2" id="KW-0862">Zinc</keyword>
<evidence type="ECO:0000256" key="3">
    <source>
        <dbReference type="PROSITE-ProRule" id="PRU00176"/>
    </source>
</evidence>
<dbReference type="Pfam" id="PF00076">
    <property type="entry name" value="RRM_1"/>
    <property type="match status" value="1"/>
</dbReference>
<dbReference type="InterPro" id="IPR035979">
    <property type="entry name" value="RBD_domain_sf"/>
</dbReference>
<dbReference type="GO" id="GO:0008270">
    <property type="term" value="F:zinc ion binding"/>
    <property type="evidence" value="ECO:0007669"/>
    <property type="project" value="UniProtKB-KW"/>
</dbReference>
<proteinExistence type="inferred from homology"/>
<feature type="compositionally biased region" description="Polar residues" evidence="4">
    <location>
        <begin position="997"/>
        <end position="1019"/>
    </location>
</feature>
<dbReference type="InterPro" id="IPR039515">
    <property type="entry name" value="NOT4_mRING-HC-C4C4"/>
</dbReference>
<evidence type="ECO:0000313" key="7">
    <source>
        <dbReference type="EMBL" id="VFQ76727.1"/>
    </source>
</evidence>
<dbReference type="InterPro" id="IPR012677">
    <property type="entry name" value="Nucleotide-bd_a/b_plait_sf"/>
</dbReference>
<keyword evidence="2" id="KW-0479">Metal-binding</keyword>
<gene>
    <name evidence="7" type="ORF">CCAM_LOCUS18503</name>
</gene>
<dbReference type="PROSITE" id="PS50102">
    <property type="entry name" value="RRM"/>
    <property type="match status" value="1"/>
</dbReference>
<dbReference type="PROSITE" id="PS50089">
    <property type="entry name" value="ZF_RING_2"/>
    <property type="match status" value="1"/>
</dbReference>
<comment type="similarity">
    <text evidence="1">Belongs to the SS18 family.</text>
</comment>
<dbReference type="GO" id="GO:0003723">
    <property type="term" value="F:RNA binding"/>
    <property type="evidence" value="ECO:0007669"/>
    <property type="project" value="UniProtKB-UniRule"/>
</dbReference>
<accession>A0A484LK95</accession>
<dbReference type="GO" id="GO:0004842">
    <property type="term" value="F:ubiquitin-protein transferase activity"/>
    <property type="evidence" value="ECO:0007669"/>
    <property type="project" value="InterPro"/>
</dbReference>
<feature type="domain" description="RRM" evidence="6">
    <location>
        <begin position="830"/>
        <end position="916"/>
    </location>
</feature>
<dbReference type="Proteomes" id="UP000595140">
    <property type="component" value="Unassembled WGS sequence"/>
</dbReference>
<feature type="compositionally biased region" description="Polar residues" evidence="4">
    <location>
        <begin position="1455"/>
        <end position="1473"/>
    </location>
</feature>
<dbReference type="Pfam" id="PF14570">
    <property type="entry name" value="zf-RING_4"/>
    <property type="match status" value="1"/>
</dbReference>
<feature type="region of interest" description="Disordered" evidence="4">
    <location>
        <begin position="1"/>
        <end position="39"/>
    </location>
</feature>
<name>A0A484LK95_9ASTE</name>
<dbReference type="FunFam" id="3.30.70.330:FF:000161">
    <property type="entry name" value="RNA binding (RRM/RBD/RNP motifs) family protein"/>
    <property type="match status" value="1"/>
</dbReference>
<dbReference type="InterPro" id="IPR007726">
    <property type="entry name" value="SS18_N"/>
</dbReference>
<evidence type="ECO:0000256" key="1">
    <source>
        <dbReference type="ARBA" id="ARBA00007945"/>
    </source>
</evidence>
<keyword evidence="2" id="KW-0863">Zinc-finger</keyword>
<reference evidence="7 8" key="1">
    <citation type="submission" date="2018-04" db="EMBL/GenBank/DDBJ databases">
        <authorList>
            <person name="Vogel A."/>
        </authorList>
    </citation>
    <scope>NUCLEOTIDE SEQUENCE [LARGE SCALE GENOMIC DNA]</scope>
</reference>
<dbReference type="CDD" id="cd16618">
    <property type="entry name" value="mRING-HC-C4C4_CNOT4"/>
    <property type="match status" value="1"/>
</dbReference>
<dbReference type="GO" id="GO:0030014">
    <property type="term" value="C:CCR4-NOT complex"/>
    <property type="evidence" value="ECO:0007669"/>
    <property type="project" value="InterPro"/>
</dbReference>